<gene>
    <name evidence="2" type="ORF">SEPCBS119000_003179</name>
</gene>
<evidence type="ECO:0008006" key="4">
    <source>
        <dbReference type="Google" id="ProtNLM"/>
    </source>
</evidence>
<accession>A0ABP0DK78</accession>
<feature type="region of interest" description="Disordered" evidence="1">
    <location>
        <begin position="38"/>
        <end position="79"/>
    </location>
</feature>
<dbReference type="Proteomes" id="UP001642502">
    <property type="component" value="Unassembled WGS sequence"/>
</dbReference>
<evidence type="ECO:0000256" key="1">
    <source>
        <dbReference type="SAM" id="MobiDB-lite"/>
    </source>
</evidence>
<evidence type="ECO:0000313" key="3">
    <source>
        <dbReference type="Proteomes" id="UP001642502"/>
    </source>
</evidence>
<dbReference type="EMBL" id="CAWUON010000039">
    <property type="protein sequence ID" value="CAK7268669.1"/>
    <property type="molecule type" value="Genomic_DNA"/>
</dbReference>
<sequence length="901" mass="100438">MRSQFAARSAYRHCVLHGHLDAHIPAVSVQLIPTPSSRSPCSLSASPASSSAPLLPQLVRRPPRNLQRHGTTTSATSTVPTQTRHFATTAWRPFLGALRKRAPRELKEQHVEPGYDVLLQFRTTVIEDTRRPPRIELVQAFRDFFAYKYQYGKRVNATQAQWFRRLYHYLRDEGQDLEQRPQPRIGGGRAVELSAEDLRAAREALSKPPSGALAGGSLVSRDHLEMCREIYDELRQRQALTALDLKRHVFILCQYGASVEAAELLAKHWFAAQPASPLSATASAAVAAQVPASTLAKQQHDGLRRSRRDMELRVMVLQGLANEDREEALLAEAEAASKAGLEYMPLFHEIMTTFYARRNNYAKTREWFEKPIARRQQITAPTYAELLAFAQRNGSDKPAEKQAWIQTTFQQLCDANPPKDVWDIIFQWAVVLLGKGVDEIRHMMATMVKHNAGRPNAAPDATTMNGLIRAAAAKGDVLLAERFVQFGAAPESAGGLDIAPDAHTFILQLSYRIDANDLSGAYASFIHLQSLDCPNEEDAPVINKYLRALCSATMTMATGSKASNGGNLGNTQRIHDVLDMAEQRQVALEPATVVDLCMVFFQNDQQYDVIDVLSVHAMQYSVEERAIVREAFVQHIVDRRRTSTARAWDAYSLLRQYFAETPPASRMRVMDAFFRRRRPDMACYVFGHMRGANDPAMRPTADLYVRCLEGLGRFTDATGLRMVHNMLKMDTRVQLDTRLNNALMLAYAASGEQARALDFWHEIDGSVEGPSYASLAILFYVCEGLPFGDVTARSVWAKLQRMEVDVPPDVFDAYSGAIAGQGHIGEVQKLIAGMAMSVGYGPTLTTLGIACNALPGQDLQASFADWAAAEYPDIWQQVKKCGCTMTINGLRRYKITREMKA</sequence>
<proteinExistence type="predicted"/>
<feature type="compositionally biased region" description="Low complexity" evidence="1">
    <location>
        <begin position="38"/>
        <end position="60"/>
    </location>
</feature>
<evidence type="ECO:0000313" key="2">
    <source>
        <dbReference type="EMBL" id="CAK7268669.1"/>
    </source>
</evidence>
<dbReference type="Gene3D" id="1.25.40.10">
    <property type="entry name" value="Tetratricopeptide repeat domain"/>
    <property type="match status" value="2"/>
</dbReference>
<dbReference type="InterPro" id="IPR011990">
    <property type="entry name" value="TPR-like_helical_dom_sf"/>
</dbReference>
<reference evidence="2 3" key="1">
    <citation type="submission" date="2024-01" db="EMBL/GenBank/DDBJ databases">
        <authorList>
            <person name="Allen C."/>
            <person name="Tagirdzhanova G."/>
        </authorList>
    </citation>
    <scope>NUCLEOTIDE SEQUENCE [LARGE SCALE GENOMIC DNA]</scope>
    <source>
        <strain evidence="2 3">CBS 119000</strain>
    </source>
</reference>
<keyword evidence="3" id="KW-1185">Reference proteome</keyword>
<organism evidence="2 3">
    <name type="scientific">Sporothrix epigloea</name>
    <dbReference type="NCBI Taxonomy" id="1892477"/>
    <lineage>
        <taxon>Eukaryota</taxon>
        <taxon>Fungi</taxon>
        <taxon>Dikarya</taxon>
        <taxon>Ascomycota</taxon>
        <taxon>Pezizomycotina</taxon>
        <taxon>Sordariomycetes</taxon>
        <taxon>Sordariomycetidae</taxon>
        <taxon>Ophiostomatales</taxon>
        <taxon>Ophiostomataceae</taxon>
        <taxon>Sporothrix</taxon>
    </lineage>
</organism>
<name>A0ABP0DK78_9PEZI</name>
<comment type="caution">
    <text evidence="2">The sequence shown here is derived from an EMBL/GenBank/DDBJ whole genome shotgun (WGS) entry which is preliminary data.</text>
</comment>
<protein>
    <recommendedName>
        <fullName evidence="4">Complex I intermediate-associated protein 84</fullName>
    </recommendedName>
</protein>